<proteinExistence type="predicted"/>
<feature type="region of interest" description="Disordered" evidence="1">
    <location>
        <begin position="208"/>
        <end position="261"/>
    </location>
</feature>
<dbReference type="Proteomes" id="UP001369815">
    <property type="component" value="Unassembled WGS sequence"/>
</dbReference>
<dbReference type="SUPFAM" id="SSF54236">
    <property type="entry name" value="Ubiquitin-like"/>
    <property type="match status" value="1"/>
</dbReference>
<accession>A0AAX6M8G2</accession>
<feature type="compositionally biased region" description="Basic and acidic residues" evidence="1">
    <location>
        <begin position="725"/>
        <end position="738"/>
    </location>
</feature>
<feature type="compositionally biased region" description="Low complexity" evidence="1">
    <location>
        <begin position="374"/>
        <end position="389"/>
    </location>
</feature>
<dbReference type="Gene3D" id="3.10.20.90">
    <property type="entry name" value="Phosphatidylinositol 3-kinase Catalytic Subunit, Chain A, domain 1"/>
    <property type="match status" value="1"/>
</dbReference>
<feature type="region of interest" description="Disordered" evidence="1">
    <location>
        <begin position="680"/>
        <end position="746"/>
    </location>
</feature>
<dbReference type="InterPro" id="IPR029071">
    <property type="entry name" value="Ubiquitin-like_domsf"/>
</dbReference>
<gene>
    <name evidence="2" type="ORF">Daesc_010476</name>
</gene>
<organism evidence="2 3">
    <name type="scientific">Daldinia eschscholtzii</name>
    <dbReference type="NCBI Taxonomy" id="292717"/>
    <lineage>
        <taxon>Eukaryota</taxon>
        <taxon>Fungi</taxon>
        <taxon>Dikarya</taxon>
        <taxon>Ascomycota</taxon>
        <taxon>Pezizomycotina</taxon>
        <taxon>Sordariomycetes</taxon>
        <taxon>Xylariomycetidae</taxon>
        <taxon>Xylariales</taxon>
        <taxon>Hypoxylaceae</taxon>
        <taxon>Daldinia</taxon>
    </lineage>
</organism>
<feature type="compositionally biased region" description="Low complexity" evidence="1">
    <location>
        <begin position="478"/>
        <end position="489"/>
    </location>
</feature>
<evidence type="ECO:0008006" key="4">
    <source>
        <dbReference type="Google" id="ProtNLM"/>
    </source>
</evidence>
<dbReference type="AlphaFoldDB" id="A0AAX6M8G2"/>
<protein>
    <recommendedName>
        <fullName evidence="4">Ubiquitin-like domain-containing protein</fullName>
    </recommendedName>
</protein>
<feature type="region of interest" description="Disordered" evidence="1">
    <location>
        <begin position="275"/>
        <end position="297"/>
    </location>
</feature>
<evidence type="ECO:0000313" key="3">
    <source>
        <dbReference type="Proteomes" id="UP001369815"/>
    </source>
</evidence>
<feature type="compositionally biased region" description="Polar residues" evidence="1">
    <location>
        <begin position="706"/>
        <end position="724"/>
    </location>
</feature>
<evidence type="ECO:0000313" key="2">
    <source>
        <dbReference type="EMBL" id="KAK6948706.1"/>
    </source>
</evidence>
<feature type="compositionally biased region" description="Low complexity" evidence="1">
    <location>
        <begin position="314"/>
        <end position="333"/>
    </location>
</feature>
<feature type="region of interest" description="Disordered" evidence="1">
    <location>
        <begin position="448"/>
        <end position="489"/>
    </location>
</feature>
<reference evidence="2 3" key="1">
    <citation type="journal article" date="2024" name="Front Chem Biol">
        <title>Unveiling the potential of Daldinia eschscholtzii MFLUCC 19-0629 through bioactivity and bioinformatics studies for enhanced sustainable agriculture production.</title>
        <authorList>
            <person name="Brooks S."/>
            <person name="Weaver J.A."/>
            <person name="Klomchit A."/>
            <person name="Alharthi S.A."/>
            <person name="Onlamun T."/>
            <person name="Nurani R."/>
            <person name="Vong T.K."/>
            <person name="Alberti F."/>
            <person name="Greco C."/>
        </authorList>
    </citation>
    <scope>NUCLEOTIDE SEQUENCE [LARGE SCALE GENOMIC DNA]</scope>
    <source>
        <strain evidence="2">MFLUCC 19-0629</strain>
    </source>
</reference>
<comment type="caution">
    <text evidence="2">The sequence shown here is derived from an EMBL/GenBank/DDBJ whole genome shotgun (WGS) entry which is preliminary data.</text>
</comment>
<feature type="compositionally biased region" description="Low complexity" evidence="1">
    <location>
        <begin position="119"/>
        <end position="133"/>
    </location>
</feature>
<feature type="compositionally biased region" description="Low complexity" evidence="1">
    <location>
        <begin position="688"/>
        <end position="705"/>
    </location>
</feature>
<dbReference type="GO" id="GO:0030968">
    <property type="term" value="P:endoplasmic reticulum unfolded protein response"/>
    <property type="evidence" value="ECO:0007669"/>
    <property type="project" value="TreeGrafter"/>
</dbReference>
<feature type="compositionally biased region" description="Polar residues" evidence="1">
    <location>
        <begin position="247"/>
        <end position="258"/>
    </location>
</feature>
<evidence type="ECO:0000256" key="1">
    <source>
        <dbReference type="SAM" id="MobiDB-lite"/>
    </source>
</evidence>
<feature type="region of interest" description="Disordered" evidence="1">
    <location>
        <begin position="314"/>
        <end position="395"/>
    </location>
</feature>
<feature type="region of interest" description="Disordered" evidence="1">
    <location>
        <begin position="106"/>
        <end position="161"/>
    </location>
</feature>
<feature type="compositionally biased region" description="Polar residues" evidence="1">
    <location>
        <begin position="212"/>
        <end position="233"/>
    </location>
</feature>
<dbReference type="PANTHER" id="PTHR12943:SF27">
    <property type="entry name" value="HOMOCYSTEINE-INDUCED ENDOPLASMIC RETICULUM PROTEIN, ISOFORM A"/>
    <property type="match status" value="1"/>
</dbReference>
<dbReference type="PANTHER" id="PTHR12943">
    <property type="entry name" value="HOMOCYSTEINE-RESPONSIVE ENDOPLASMIC RETICULUM-RESIDENT UNIQUITIN-LIKE DOMAIN HERPUD PROTEIN FAMILY MEMBER"/>
    <property type="match status" value="1"/>
</dbReference>
<sequence length="746" mass="80349">MASDLAAAANSPADSNSETFTLQILSPSVGIPQPLALQKLPIGTTVKQLKERIRDVVSTKPADQAQRLIHRGRLLARDDETMADIFGQETLRSADHQTLHLVLRELSDGRPTSTPTPPLSTSQSTTSGQPSTGANPLPQHPPHPSAFPFQPDPQARVGIPHYHGIGFGFQRPIPGITVAGQPTMPPPGLSPQQYSQFVRAMNAHVGARDQNQRTATTGSQETPNTGARGTLGTSMPGRTASPFQPEVTRTTIRESTGPNGLHWRITYNETFVNPPQRAGNPWGSQARSIPNGSQFSDNDAQNILRAADTSAATRAMADAMRRNASSSSLASLATGQAQHPIPPGVTTPLIPSRSGSATATPDPLRAAGQSRNLPTQQSQTQAPSSQNTPEVYILSSPSGPRALLLNGSLDTYFSPPARNSSAGIPFGQRQFPLTFSNALHPQYTGPVPTPTTQSHMPSVGRGHTGGHREHNANRAPEQHQAQQAQQQHGLPQLHQVPQIGHAVARVDNPQIQAIRIAQIWPHIWLVTRLGLFIWLFSSPNSSWSRWFFIIGAAITMFLARTGLLNPVADQLWVPFRQRLENLIPLADGHQDAQVQVNVRDGDIQGGNGGAVTDGRQQERELRPADTAARLVQQRRNANANWLMDQARRLERAGILFLASIAPGVAERHIAQVEAEARAERRRREEAEAAAAAAAQQSESQENAEQTGESDTATASTSEGSVSRNRTPEGERGNERPAAADEPLIAI</sequence>
<keyword evidence="3" id="KW-1185">Reference proteome</keyword>
<name>A0AAX6M8G2_9PEZI</name>
<feature type="compositionally biased region" description="Polar residues" evidence="1">
    <location>
        <begin position="282"/>
        <end position="297"/>
    </location>
</feature>
<dbReference type="InterPro" id="IPR039751">
    <property type="entry name" value="HERPUD1/2"/>
</dbReference>
<dbReference type="EMBL" id="JBANMG010000010">
    <property type="protein sequence ID" value="KAK6948706.1"/>
    <property type="molecule type" value="Genomic_DNA"/>
</dbReference>